<dbReference type="Pfam" id="PF01228">
    <property type="entry name" value="Gly_radical"/>
    <property type="match status" value="1"/>
</dbReference>
<evidence type="ECO:0000256" key="1">
    <source>
        <dbReference type="ARBA" id="ARBA00022818"/>
    </source>
</evidence>
<gene>
    <name evidence="6" type="ORF">CE91St55_35590</name>
</gene>
<evidence type="ECO:0000259" key="4">
    <source>
        <dbReference type="PROSITE" id="PS51149"/>
    </source>
</evidence>
<dbReference type="PANTHER" id="PTHR43641">
    <property type="entry name" value="FORMATE ACETYLTRANSFERASE 3-RELATED"/>
    <property type="match status" value="1"/>
</dbReference>
<dbReference type="Proteomes" id="UP001055091">
    <property type="component" value="Unassembled WGS sequence"/>
</dbReference>
<keyword evidence="6" id="KW-0670">Pyruvate</keyword>
<dbReference type="PROSITE" id="PS51149">
    <property type="entry name" value="GLY_RADICAL_2"/>
    <property type="match status" value="1"/>
</dbReference>
<feature type="domain" description="PFL" evidence="5">
    <location>
        <begin position="1"/>
        <end position="564"/>
    </location>
</feature>
<evidence type="ECO:0000313" key="7">
    <source>
        <dbReference type="Proteomes" id="UP001055091"/>
    </source>
</evidence>
<protein>
    <submittedName>
        <fullName evidence="6">Pyruvate formate-lyase</fullName>
    </submittedName>
</protein>
<sequence>MTENIEKMRQFFVVDKGQKAMWQEPEDPYILAEQFAAEQIPDVDRAARRLIYVLDKEEPVLFEGERIAFTRTVTTIPEIFTEEEMRDLKKTHWIHEKGDVCNISVDYTKLLNQGFYAKKTELEALREEFFQRGEREKAHYLQLQIDILDHVLSLASRYQKLAEQRGNEVVAKTLLSVPAHAPQSFLEALSMFRIIHFTMWCGRNYHNTVGRFDQYIYPYLKADLDKGIHTKESALELLEEFFLTFNRDSDLYPGMQQGDNGQSLVLGGLNEDGTDSYNLLSELCLKASLELKVIDPKINLRVHEKTPLDTYILGTQLTKQGLGFPQYSNDDVVIPGLMELGYEKKDAYRYVVAACWEFIIPGTAMDIPNIEALSFTKAVSDAVMEKLEQCRSYEKFEEAVRNKINSQVEALCKQVNGVYLYPAPFLSLMMEGCCEKGIDVSLGCKYNNYGFHGTGIATAADSMAAVKKFVYEEKSTDALSLVKALKNDFESDELLCNRLRYESPKMGNDNDYVDGIAVRLLNIFADSLKGRSNDRGGIYRAGTGSAMYYIRHAENLPATPDGRRKGEGFGANYSPSLFSRCRGPVSIIQSFTKPDLKRVINGGPLTLELHDTVFRTEESCAKVAVLVKSFMDLGGHQLQLNSVNRDTMLEAQKHPENYKNLIVRVWGWSGYFVELDKEYQDHIIQRMELMLAV</sequence>
<dbReference type="PROSITE" id="PS51554">
    <property type="entry name" value="PFL"/>
    <property type="match status" value="1"/>
</dbReference>
<reference evidence="6" key="1">
    <citation type="submission" date="2022-01" db="EMBL/GenBank/DDBJ databases">
        <title>Novel bile acid biosynthetic pathways are enriched in the microbiome of centenarians.</title>
        <authorList>
            <person name="Sato Y."/>
            <person name="Atarashi K."/>
            <person name="Plichta R.D."/>
            <person name="Arai Y."/>
            <person name="Sasajima S."/>
            <person name="Kearney M.S."/>
            <person name="Suda W."/>
            <person name="Takeshita K."/>
            <person name="Sasaki T."/>
            <person name="Okamoto S."/>
            <person name="Skelly N.A."/>
            <person name="Okamura Y."/>
            <person name="Vlamakis H."/>
            <person name="Li Y."/>
            <person name="Tanoue T."/>
            <person name="Takei H."/>
            <person name="Nittono H."/>
            <person name="Narushima S."/>
            <person name="Irie J."/>
            <person name="Itoh H."/>
            <person name="Moriya K."/>
            <person name="Sugiura Y."/>
            <person name="Suematsu M."/>
            <person name="Moritoki N."/>
            <person name="Shibata S."/>
            <person name="Littman R.D."/>
            <person name="Fischbach A.M."/>
            <person name="Uwamino Y."/>
            <person name="Inoue T."/>
            <person name="Honda A."/>
            <person name="Hattori M."/>
            <person name="Murai T."/>
            <person name="Xavier J.R."/>
            <person name="Hirose N."/>
            <person name="Honda K."/>
        </authorList>
    </citation>
    <scope>NUCLEOTIDE SEQUENCE</scope>
    <source>
        <strain evidence="6">CE91-St55</strain>
    </source>
</reference>
<dbReference type="Pfam" id="PF02901">
    <property type="entry name" value="PFL-like"/>
    <property type="match status" value="1"/>
</dbReference>
<evidence type="ECO:0000256" key="3">
    <source>
        <dbReference type="PROSITE-ProRule" id="PRU00493"/>
    </source>
</evidence>
<evidence type="ECO:0000313" key="6">
    <source>
        <dbReference type="EMBL" id="GKH01578.1"/>
    </source>
</evidence>
<feature type="domain" description="Glycine radical" evidence="4">
    <location>
        <begin position="571"/>
        <end position="692"/>
    </location>
</feature>
<dbReference type="PANTHER" id="PTHR43641:SF2">
    <property type="entry name" value="DEHYDRATASE YBIW-RELATED"/>
    <property type="match status" value="1"/>
</dbReference>
<proteinExistence type="predicted"/>
<dbReference type="RefSeq" id="WP_195521693.1">
    <property type="nucleotide sequence ID" value="NZ_BQNJ01000001.1"/>
</dbReference>
<dbReference type="InterPro" id="IPR001150">
    <property type="entry name" value="Gly_radical"/>
</dbReference>
<dbReference type="InterPro" id="IPR051215">
    <property type="entry name" value="GRE"/>
</dbReference>
<dbReference type="Gene3D" id="3.20.70.20">
    <property type="match status" value="1"/>
</dbReference>
<dbReference type="SUPFAM" id="SSF51998">
    <property type="entry name" value="PFL-like glycyl radical enzymes"/>
    <property type="match status" value="1"/>
</dbReference>
<dbReference type="GO" id="GO:0005829">
    <property type="term" value="C:cytosol"/>
    <property type="evidence" value="ECO:0007669"/>
    <property type="project" value="TreeGrafter"/>
</dbReference>
<accession>A0AA37JI58</accession>
<dbReference type="EMBL" id="BQNJ01000001">
    <property type="protein sequence ID" value="GKH01578.1"/>
    <property type="molecule type" value="Genomic_DNA"/>
</dbReference>
<organism evidence="6 7">
    <name type="scientific">Hungatella hathewayi</name>
    <dbReference type="NCBI Taxonomy" id="154046"/>
    <lineage>
        <taxon>Bacteria</taxon>
        <taxon>Bacillati</taxon>
        <taxon>Bacillota</taxon>
        <taxon>Clostridia</taxon>
        <taxon>Lachnospirales</taxon>
        <taxon>Lachnospiraceae</taxon>
        <taxon>Hungatella</taxon>
    </lineage>
</organism>
<dbReference type="GO" id="GO:0016829">
    <property type="term" value="F:lyase activity"/>
    <property type="evidence" value="ECO:0007669"/>
    <property type="project" value="UniProtKB-KW"/>
</dbReference>
<evidence type="ECO:0000259" key="5">
    <source>
        <dbReference type="PROSITE" id="PS51554"/>
    </source>
</evidence>
<evidence type="ECO:0000256" key="2">
    <source>
        <dbReference type="ARBA" id="ARBA00023239"/>
    </source>
</evidence>
<comment type="caution">
    <text evidence="6">The sequence shown here is derived from an EMBL/GenBank/DDBJ whole genome shotgun (WGS) entry which is preliminary data.</text>
</comment>
<keyword evidence="1 3" id="KW-0556">Organic radical</keyword>
<name>A0AA37JI58_9FIRM</name>
<dbReference type="InterPro" id="IPR004184">
    <property type="entry name" value="PFL_dom"/>
</dbReference>
<keyword evidence="2" id="KW-0456">Lyase</keyword>
<feature type="modified residue" description="Glycine radical" evidence="3">
    <location>
        <position position="667"/>
    </location>
</feature>
<dbReference type="AlphaFoldDB" id="A0AA37JI58"/>